<protein>
    <recommendedName>
        <fullName evidence="2">Glycosyl transferase family 1 domain-containing protein</fullName>
    </recommendedName>
</protein>
<dbReference type="Proteomes" id="UP000063964">
    <property type="component" value="Chromosome"/>
</dbReference>
<organism evidence="3 4">
    <name type="scientific">Desulfomicrobium orale DSM 12838</name>
    <dbReference type="NCBI Taxonomy" id="888061"/>
    <lineage>
        <taxon>Bacteria</taxon>
        <taxon>Pseudomonadati</taxon>
        <taxon>Thermodesulfobacteriota</taxon>
        <taxon>Desulfovibrionia</taxon>
        <taxon>Desulfovibrionales</taxon>
        <taxon>Desulfomicrobiaceae</taxon>
        <taxon>Desulfomicrobium</taxon>
    </lineage>
</organism>
<dbReference type="EMBL" id="CP014230">
    <property type="protein sequence ID" value="AMD92046.1"/>
    <property type="molecule type" value="Genomic_DNA"/>
</dbReference>
<dbReference type="RefSeq" id="WP_066602738.1">
    <property type="nucleotide sequence ID" value="NZ_CP014230.1"/>
</dbReference>
<proteinExistence type="predicted"/>
<sequence length="384" mass="44904">MKDKILIVYHYVAHYREAVFNYLCKKDSTSPYEYFIAAGELSNIPSIKLIDLERYPDISRNWVGLKNFWITKDVLWQKGLLKEIIRGKYKAIIFLGNMYFISTWIACFLCKMLRIKIYMWTHGLKYNEMGLRWLFRKFFYMLSDGLFLYGVRAKNILEAKGMNKKKLHIIYNSLDFEKQKKLYNDLIDKKKASFQKTASSKFERIIIYVGRITRDKKLDKAVLILSELNRYKKKYRLIFVGSGPEIGALKKLAENYNVLESIDFIGPCYDEVLLAKYIMLADVMLVPGDIGLTAIHAMTYGTPVVTHDKFDTHKPECEAIIDGETGSFVNIDDLETTMRHIEYWSKRKQANPSAMGEICRAKIDKYYNPIYQKKLIESVLSDTL</sequence>
<evidence type="ECO:0000256" key="1">
    <source>
        <dbReference type="SAM" id="Phobius"/>
    </source>
</evidence>
<dbReference type="CDD" id="cd03801">
    <property type="entry name" value="GT4_PimA-like"/>
    <property type="match status" value="1"/>
</dbReference>
<dbReference type="Gene3D" id="3.40.50.2000">
    <property type="entry name" value="Glycogen Phosphorylase B"/>
    <property type="match status" value="2"/>
</dbReference>
<keyword evidence="1" id="KW-1133">Transmembrane helix</keyword>
<feature type="domain" description="Glycosyl transferase family 1" evidence="2">
    <location>
        <begin position="190"/>
        <end position="348"/>
    </location>
</feature>
<evidence type="ECO:0000313" key="4">
    <source>
        <dbReference type="Proteomes" id="UP000063964"/>
    </source>
</evidence>
<dbReference type="Pfam" id="PF00534">
    <property type="entry name" value="Glycos_transf_1"/>
    <property type="match status" value="1"/>
</dbReference>
<reference evidence="4" key="1">
    <citation type="submission" date="2016-02" db="EMBL/GenBank/DDBJ databases">
        <authorList>
            <person name="Holder M.E."/>
            <person name="Ajami N.J."/>
            <person name="Petrosino J.F."/>
        </authorList>
    </citation>
    <scope>NUCLEOTIDE SEQUENCE [LARGE SCALE GENOMIC DNA]</scope>
    <source>
        <strain evidence="4">DSM 12838</strain>
    </source>
</reference>
<keyword evidence="1" id="KW-0812">Transmembrane</keyword>
<evidence type="ECO:0000313" key="3">
    <source>
        <dbReference type="EMBL" id="AMD92046.1"/>
    </source>
</evidence>
<dbReference type="InterPro" id="IPR001296">
    <property type="entry name" value="Glyco_trans_1"/>
</dbReference>
<dbReference type="KEGG" id="doa:AXF15_02265"/>
<keyword evidence="1" id="KW-0472">Membrane</keyword>
<dbReference type="GO" id="GO:0016757">
    <property type="term" value="F:glycosyltransferase activity"/>
    <property type="evidence" value="ECO:0007669"/>
    <property type="project" value="InterPro"/>
</dbReference>
<dbReference type="PANTHER" id="PTHR45947:SF3">
    <property type="entry name" value="SULFOQUINOVOSYL TRANSFERASE SQD2"/>
    <property type="match status" value="1"/>
</dbReference>
<gene>
    <name evidence="3" type="ORF">AXF15_02265</name>
</gene>
<dbReference type="InterPro" id="IPR050194">
    <property type="entry name" value="Glycosyltransferase_grp1"/>
</dbReference>
<evidence type="ECO:0000259" key="2">
    <source>
        <dbReference type="Pfam" id="PF00534"/>
    </source>
</evidence>
<dbReference type="PANTHER" id="PTHR45947">
    <property type="entry name" value="SULFOQUINOVOSYL TRANSFERASE SQD2"/>
    <property type="match status" value="1"/>
</dbReference>
<dbReference type="SUPFAM" id="SSF53756">
    <property type="entry name" value="UDP-Glycosyltransferase/glycogen phosphorylase"/>
    <property type="match status" value="1"/>
</dbReference>
<accession>A0A109W5G3</accession>
<name>A0A109W5G3_9BACT</name>
<dbReference type="AlphaFoldDB" id="A0A109W5G3"/>
<dbReference type="OrthoDB" id="5443996at2"/>
<feature type="transmembrane region" description="Helical" evidence="1">
    <location>
        <begin position="91"/>
        <end position="114"/>
    </location>
</feature>
<keyword evidence="4" id="KW-1185">Reference proteome</keyword>